<dbReference type="GO" id="GO:0015074">
    <property type="term" value="P:DNA integration"/>
    <property type="evidence" value="ECO:0007669"/>
    <property type="project" value="InterPro"/>
</dbReference>
<dbReference type="InterPro" id="IPR013762">
    <property type="entry name" value="Integrase-like_cat_sf"/>
</dbReference>
<feature type="region of interest" description="Disordered" evidence="2">
    <location>
        <begin position="1"/>
        <end position="22"/>
    </location>
</feature>
<reference evidence="4" key="1">
    <citation type="journal article" date="2014" name="Int. J. Syst. Evol. Microbiol.">
        <title>Complete genome sequence of Corynebacterium casei LMG S-19264T (=DSM 44701T), isolated from a smear-ripened cheese.</title>
        <authorList>
            <consortium name="US DOE Joint Genome Institute (JGI-PGF)"/>
            <person name="Walter F."/>
            <person name="Albersmeier A."/>
            <person name="Kalinowski J."/>
            <person name="Ruckert C."/>
        </authorList>
    </citation>
    <scope>NUCLEOTIDE SEQUENCE</scope>
    <source>
        <strain evidence="4">CGMCC 4.7278</strain>
    </source>
</reference>
<evidence type="ECO:0000259" key="3">
    <source>
        <dbReference type="PROSITE" id="PS51898"/>
    </source>
</evidence>
<dbReference type="AlphaFoldDB" id="A0A917V6K0"/>
<dbReference type="Gene3D" id="1.10.443.10">
    <property type="entry name" value="Intergrase catalytic core"/>
    <property type="match status" value="1"/>
</dbReference>
<keyword evidence="1" id="KW-0233">DNA recombination</keyword>
<dbReference type="Proteomes" id="UP000612956">
    <property type="component" value="Unassembled WGS sequence"/>
</dbReference>
<organism evidence="4 5">
    <name type="scientific">Nocardia camponoti</name>
    <dbReference type="NCBI Taxonomy" id="1616106"/>
    <lineage>
        <taxon>Bacteria</taxon>
        <taxon>Bacillati</taxon>
        <taxon>Actinomycetota</taxon>
        <taxon>Actinomycetes</taxon>
        <taxon>Mycobacteriales</taxon>
        <taxon>Nocardiaceae</taxon>
        <taxon>Nocardia</taxon>
    </lineage>
</organism>
<dbReference type="GO" id="GO:0003677">
    <property type="term" value="F:DNA binding"/>
    <property type="evidence" value="ECO:0007669"/>
    <property type="project" value="InterPro"/>
</dbReference>
<evidence type="ECO:0000313" key="5">
    <source>
        <dbReference type="Proteomes" id="UP000612956"/>
    </source>
</evidence>
<keyword evidence="5" id="KW-1185">Reference proteome</keyword>
<dbReference type="PROSITE" id="PS51898">
    <property type="entry name" value="TYR_RECOMBINASE"/>
    <property type="match status" value="1"/>
</dbReference>
<protein>
    <recommendedName>
        <fullName evidence="3">Tyr recombinase domain-containing protein</fullName>
    </recommendedName>
</protein>
<feature type="domain" description="Tyr recombinase" evidence="3">
    <location>
        <begin position="1"/>
        <end position="79"/>
    </location>
</feature>
<accession>A0A917V6K0</accession>
<feature type="compositionally biased region" description="Basic and acidic residues" evidence="2">
    <location>
        <begin position="1"/>
        <end position="17"/>
    </location>
</feature>
<comment type="caution">
    <text evidence="4">The sequence shown here is derived from an EMBL/GenBank/DDBJ whole genome shotgun (WGS) entry which is preliminary data.</text>
</comment>
<dbReference type="InterPro" id="IPR011010">
    <property type="entry name" value="DNA_brk_join_enz"/>
</dbReference>
<dbReference type="SUPFAM" id="SSF56349">
    <property type="entry name" value="DNA breaking-rejoining enzymes"/>
    <property type="match status" value="1"/>
</dbReference>
<name>A0A917V6K0_9NOCA</name>
<evidence type="ECO:0000256" key="2">
    <source>
        <dbReference type="SAM" id="MobiDB-lite"/>
    </source>
</evidence>
<dbReference type="GO" id="GO:0006310">
    <property type="term" value="P:DNA recombination"/>
    <property type="evidence" value="ECO:0007669"/>
    <property type="project" value="UniProtKB-KW"/>
</dbReference>
<dbReference type="EMBL" id="BMMW01000001">
    <property type="protein sequence ID" value="GGK44948.1"/>
    <property type="molecule type" value="Genomic_DNA"/>
</dbReference>
<evidence type="ECO:0000256" key="1">
    <source>
        <dbReference type="ARBA" id="ARBA00023172"/>
    </source>
</evidence>
<sequence length="107" mass="11665">MPRRYQNDESPFGHEDGELGAPTFPRVTAHKLRHTAASLMIASGAHVKTIQRQLGHKSATMTLDNYGHLFDDDLDGVAERMSAGYRAAAARCAQNVPTRPDLHIVGA</sequence>
<proteinExistence type="predicted"/>
<reference evidence="4" key="2">
    <citation type="submission" date="2020-09" db="EMBL/GenBank/DDBJ databases">
        <authorList>
            <person name="Sun Q."/>
            <person name="Zhou Y."/>
        </authorList>
    </citation>
    <scope>NUCLEOTIDE SEQUENCE</scope>
    <source>
        <strain evidence="4">CGMCC 4.7278</strain>
    </source>
</reference>
<evidence type="ECO:0000313" key="4">
    <source>
        <dbReference type="EMBL" id="GGK44948.1"/>
    </source>
</evidence>
<dbReference type="InterPro" id="IPR002104">
    <property type="entry name" value="Integrase_catalytic"/>
</dbReference>
<dbReference type="Pfam" id="PF00589">
    <property type="entry name" value="Phage_integrase"/>
    <property type="match status" value="1"/>
</dbReference>
<gene>
    <name evidence="4" type="ORF">GCM10011591_15680</name>
</gene>
<dbReference type="RefSeq" id="WP_188828068.1">
    <property type="nucleotide sequence ID" value="NZ_BMMW01000001.1"/>
</dbReference>